<evidence type="ECO:0000313" key="4">
    <source>
        <dbReference type="RefSeq" id="XP_015940930.1"/>
    </source>
</evidence>
<dbReference type="KEGG" id="adu:107466466"/>
<dbReference type="GeneID" id="107466466"/>
<dbReference type="Proteomes" id="UP000515211">
    <property type="component" value="Chromosome 9"/>
</dbReference>
<sequence>MFNNREAVLTVVKNYNIQRNAEYRMLESDSLKYHYRCKQFTIGCPWSLHMALRYNLNYWQPSYRKIWMEKQKAIAKIYGDWEESYNRISALLQALQECLPGTIHECIVVPYYNVNMIDREWSWFDKVFWPFPLCIEAFKHCKPFVSVDGTHLYGKYKGMLLIAMAQDGNNNILPIAFSLVEFETTESWSFFLSNLRQHVTPQPGILIISDRSQVIRANLNAPHSGWHPPSAYHAYCIWHMASNFNSRFKSA</sequence>
<dbReference type="PANTHER" id="PTHR31973">
    <property type="entry name" value="POLYPROTEIN, PUTATIVE-RELATED"/>
    <property type="match status" value="1"/>
</dbReference>
<evidence type="ECO:0000259" key="1">
    <source>
        <dbReference type="Pfam" id="PF03108"/>
    </source>
</evidence>
<dbReference type="InterPro" id="IPR004332">
    <property type="entry name" value="Transposase_MuDR"/>
</dbReference>
<dbReference type="PANTHER" id="PTHR31973:SF195">
    <property type="entry name" value="MUDR FAMILY TRANSPOSASE"/>
    <property type="match status" value="1"/>
</dbReference>
<proteinExistence type="predicted"/>
<dbReference type="InterPro" id="IPR018289">
    <property type="entry name" value="MULE_transposase_dom"/>
</dbReference>
<dbReference type="Pfam" id="PF10551">
    <property type="entry name" value="MULE"/>
    <property type="match status" value="1"/>
</dbReference>
<dbReference type="AlphaFoldDB" id="A0A6P4BPB1"/>
<gene>
    <name evidence="4" type="primary">LOC107466466</name>
</gene>
<feature type="domain" description="Transposase MuDR plant" evidence="1">
    <location>
        <begin position="2"/>
        <end position="53"/>
    </location>
</feature>
<keyword evidence="3" id="KW-1185">Reference proteome</keyword>
<dbReference type="RefSeq" id="XP_015940930.1">
    <property type="nucleotide sequence ID" value="XM_016085444.1"/>
</dbReference>
<evidence type="ECO:0000259" key="2">
    <source>
        <dbReference type="Pfam" id="PF10551"/>
    </source>
</evidence>
<evidence type="ECO:0000313" key="3">
    <source>
        <dbReference type="Proteomes" id="UP000515211"/>
    </source>
</evidence>
<reference evidence="4" key="2">
    <citation type="submission" date="2025-08" db="UniProtKB">
        <authorList>
            <consortium name="RefSeq"/>
        </authorList>
    </citation>
    <scope>IDENTIFICATION</scope>
    <source>
        <tissue evidence="4">Whole plant</tissue>
    </source>
</reference>
<reference evidence="3" key="1">
    <citation type="journal article" date="2016" name="Nat. Genet.">
        <title>The genome sequences of Arachis duranensis and Arachis ipaensis, the diploid ancestors of cultivated peanut.</title>
        <authorList>
            <person name="Bertioli D.J."/>
            <person name="Cannon S.B."/>
            <person name="Froenicke L."/>
            <person name="Huang G."/>
            <person name="Farmer A.D."/>
            <person name="Cannon E.K."/>
            <person name="Liu X."/>
            <person name="Gao D."/>
            <person name="Clevenger J."/>
            <person name="Dash S."/>
            <person name="Ren L."/>
            <person name="Moretzsohn M.C."/>
            <person name="Shirasawa K."/>
            <person name="Huang W."/>
            <person name="Vidigal B."/>
            <person name="Abernathy B."/>
            <person name="Chu Y."/>
            <person name="Niederhuth C.E."/>
            <person name="Umale P."/>
            <person name="Araujo A.C."/>
            <person name="Kozik A."/>
            <person name="Kim K.D."/>
            <person name="Burow M.D."/>
            <person name="Varshney R.K."/>
            <person name="Wang X."/>
            <person name="Zhang X."/>
            <person name="Barkley N."/>
            <person name="Guimaraes P.M."/>
            <person name="Isobe S."/>
            <person name="Guo B."/>
            <person name="Liao B."/>
            <person name="Stalker H.T."/>
            <person name="Schmitz R.J."/>
            <person name="Scheffler B.E."/>
            <person name="Leal-Bertioli S.C."/>
            <person name="Xun X."/>
            <person name="Jackson S.A."/>
            <person name="Michelmore R."/>
            <person name="Ozias-Akins P."/>
        </authorList>
    </citation>
    <scope>NUCLEOTIDE SEQUENCE [LARGE SCALE GENOMIC DNA]</scope>
    <source>
        <strain evidence="3">cv. V14167</strain>
    </source>
</reference>
<protein>
    <submittedName>
        <fullName evidence="4">Uncharacterized protein LOC107466466</fullName>
    </submittedName>
</protein>
<dbReference type="Pfam" id="PF03108">
    <property type="entry name" value="DBD_Tnp_Mut"/>
    <property type="match status" value="1"/>
</dbReference>
<name>A0A6P4BPB1_ARADU</name>
<accession>A0A6P4BPB1</accession>
<feature type="domain" description="MULE transposase" evidence="2">
    <location>
        <begin position="145"/>
        <end position="243"/>
    </location>
</feature>
<organism evidence="3 4">
    <name type="scientific">Arachis duranensis</name>
    <name type="common">Wild peanut</name>
    <dbReference type="NCBI Taxonomy" id="130453"/>
    <lineage>
        <taxon>Eukaryota</taxon>
        <taxon>Viridiplantae</taxon>
        <taxon>Streptophyta</taxon>
        <taxon>Embryophyta</taxon>
        <taxon>Tracheophyta</taxon>
        <taxon>Spermatophyta</taxon>
        <taxon>Magnoliopsida</taxon>
        <taxon>eudicotyledons</taxon>
        <taxon>Gunneridae</taxon>
        <taxon>Pentapetalae</taxon>
        <taxon>rosids</taxon>
        <taxon>fabids</taxon>
        <taxon>Fabales</taxon>
        <taxon>Fabaceae</taxon>
        <taxon>Papilionoideae</taxon>
        <taxon>50 kb inversion clade</taxon>
        <taxon>dalbergioids sensu lato</taxon>
        <taxon>Dalbergieae</taxon>
        <taxon>Pterocarpus clade</taxon>
        <taxon>Arachis</taxon>
    </lineage>
</organism>